<sequence length="292" mass="34473">MDNDDNQGDFTMSALQLPYTLFKTQKWMDDYGAADMRYGDLTETQLKSKFHLIDVSSRVDPYRLTKITPFNQPQSMFHGSRGEGEKITSHECATILFDELRHLSTAFSLYGQYKYLIEDMINHMQHGNGLPFYSMYLNTALKEQLLNMQSKQNSTLFLLGQALKENINWKKKHYPLEKIKKLGEAILDGKLPKFDRLQDNFNGMGITVHDTWATYITIKSLHINNDYYHAIVHYKVQDHFGLDDEDILDVKFSQFRFFRIWFILQRYKLFAFKPFMTNMETTIKIQGKRHEK</sequence>
<organism evidence="1 2">
    <name type="scientific">Mixta intestinalis</name>
    <dbReference type="NCBI Taxonomy" id="1615494"/>
    <lineage>
        <taxon>Bacteria</taxon>
        <taxon>Pseudomonadati</taxon>
        <taxon>Pseudomonadota</taxon>
        <taxon>Gammaproteobacteria</taxon>
        <taxon>Enterobacterales</taxon>
        <taxon>Erwiniaceae</taxon>
        <taxon>Mixta</taxon>
    </lineage>
</organism>
<evidence type="ECO:0008006" key="3">
    <source>
        <dbReference type="Google" id="ProtNLM"/>
    </source>
</evidence>
<dbReference type="EMBL" id="CP028271">
    <property type="protein sequence ID" value="QHM70026.1"/>
    <property type="molecule type" value="Genomic_DNA"/>
</dbReference>
<dbReference type="Pfam" id="PF11692">
    <property type="entry name" value="DUF3289"/>
    <property type="match status" value="1"/>
</dbReference>
<dbReference type="KEGG" id="mint:C7M51_00286"/>
<dbReference type="NCBIfam" id="TIGR03034">
    <property type="entry name" value="YPO3983 family protein"/>
    <property type="match status" value="1"/>
</dbReference>
<gene>
    <name evidence="1" type="ORF">C7M51_00286</name>
</gene>
<dbReference type="Proteomes" id="UP000464053">
    <property type="component" value="Chromosome"/>
</dbReference>
<evidence type="ECO:0000313" key="2">
    <source>
        <dbReference type="Proteomes" id="UP000464053"/>
    </source>
</evidence>
<proteinExistence type="predicted"/>
<keyword evidence="2" id="KW-1185">Reference proteome</keyword>
<dbReference type="InterPro" id="IPR017483">
    <property type="entry name" value="CHP03034"/>
</dbReference>
<evidence type="ECO:0000313" key="1">
    <source>
        <dbReference type="EMBL" id="QHM70026.1"/>
    </source>
</evidence>
<reference evidence="1 2" key="1">
    <citation type="submission" date="2018-03" db="EMBL/GenBank/DDBJ databases">
        <title>Pantoea intestinalis SRCM103226 isolated form the mealworm.</title>
        <authorList>
            <person name="Jeong D.-Y."/>
            <person name="Kim J.W."/>
        </authorList>
    </citation>
    <scope>NUCLEOTIDE SEQUENCE [LARGE SCALE GENOMIC DNA]</scope>
    <source>
        <strain evidence="1 2">SRCM103226</strain>
    </source>
</reference>
<name>A0A6P1PU80_9GAMM</name>
<accession>A0A6P1PU80</accession>
<dbReference type="AlphaFoldDB" id="A0A6P1PU80"/>
<protein>
    <recommendedName>
        <fullName evidence="3">DUF3289 domain-containing protein</fullName>
    </recommendedName>
</protein>